<dbReference type="InterPro" id="IPR011050">
    <property type="entry name" value="Pectin_lyase_fold/virulence"/>
</dbReference>
<feature type="chain" id="PRO_5031461353" description="Right handed beta helix domain-containing protein" evidence="1">
    <location>
        <begin position="20"/>
        <end position="621"/>
    </location>
</feature>
<dbReference type="Gene3D" id="2.160.20.10">
    <property type="entry name" value="Single-stranded right-handed beta-helix, Pectin lyase-like"/>
    <property type="match status" value="1"/>
</dbReference>
<name>A0A7S3JNW1_9STRA</name>
<organism evidence="2">
    <name type="scientific">Aureoumbra lagunensis</name>
    <dbReference type="NCBI Taxonomy" id="44058"/>
    <lineage>
        <taxon>Eukaryota</taxon>
        <taxon>Sar</taxon>
        <taxon>Stramenopiles</taxon>
        <taxon>Ochrophyta</taxon>
        <taxon>Pelagophyceae</taxon>
        <taxon>Pelagomonadales</taxon>
        <taxon>Aureoumbra</taxon>
    </lineage>
</organism>
<gene>
    <name evidence="2" type="ORF">ALAG00032_LOCUS1003</name>
</gene>
<evidence type="ECO:0000313" key="2">
    <source>
        <dbReference type="EMBL" id="CAE0360273.1"/>
    </source>
</evidence>
<evidence type="ECO:0008006" key="3">
    <source>
        <dbReference type="Google" id="ProtNLM"/>
    </source>
</evidence>
<evidence type="ECO:0000256" key="1">
    <source>
        <dbReference type="SAM" id="SignalP"/>
    </source>
</evidence>
<keyword evidence="1" id="KW-0732">Signal</keyword>
<dbReference type="InterPro" id="IPR012334">
    <property type="entry name" value="Pectin_lyas_fold"/>
</dbReference>
<dbReference type="EMBL" id="HBIJ01001345">
    <property type="protein sequence ID" value="CAE0360273.1"/>
    <property type="molecule type" value="Transcribed_RNA"/>
</dbReference>
<accession>A0A7S3JNW1</accession>
<sequence>MLLLSVAIIGFLCGVQVESKHLKEGEINIVGARKEEVIISLGQANFDDGTLIIASPGTYVVEEDIVFAPKTDKMFPPADSNIYSAAAGYALGFFAAIAVTADDVTIDLNGHEIRSSVEFSLRQRFFSIIELANTPFLPGTGPPQFAKLEEELISANNFKIMNGVLGLSSHSGIHGNFNTGVEIRNVHIRDFETTGIQLNEGKHVIIDECNIGPALGELSSAGPVRALATLSQATFLLRMVERFRAEYDAIKSAPFSTKPFDRLNDEVEAFIARELEKGDDTFQKSDEVAFCNDPNQGYTGFMDGSAMYGILFNRAGVAVGYLANCNDVEDDTILASDLTVSATTIHHITLHAEEVQALIDEENQRVIGPDGGVIPIAKLAHPDRKGKYFGNTLSDAQFELQRIKNYYLEFQANLNLDDENIFERFGGINVPEAVLQWQKGKQGKYKTLDKLLQNGGFSFTCNEDCMAHSNKGVIGIRVEFSADVLLEDVSIHNLTNNGTRTNFWPDSCAGKSNYLGSDARGIVTSVSTAIRTSNTVEIADIYSDAGSAYGIEVRDGVSNTHIHDDLIISNVLSGIDTEHCHSVAVQRAEKPGLDIERRILHSEVVDKSALGCPFLAAARPF</sequence>
<reference evidence="2" key="1">
    <citation type="submission" date="2021-01" db="EMBL/GenBank/DDBJ databases">
        <authorList>
            <person name="Corre E."/>
            <person name="Pelletier E."/>
            <person name="Niang G."/>
            <person name="Scheremetjew M."/>
            <person name="Finn R."/>
            <person name="Kale V."/>
            <person name="Holt S."/>
            <person name="Cochrane G."/>
            <person name="Meng A."/>
            <person name="Brown T."/>
            <person name="Cohen L."/>
        </authorList>
    </citation>
    <scope>NUCLEOTIDE SEQUENCE</scope>
    <source>
        <strain evidence="2">CCMP1510</strain>
    </source>
</reference>
<feature type="signal peptide" evidence="1">
    <location>
        <begin position="1"/>
        <end position="19"/>
    </location>
</feature>
<dbReference type="AlphaFoldDB" id="A0A7S3JNW1"/>
<dbReference type="SUPFAM" id="SSF51126">
    <property type="entry name" value="Pectin lyase-like"/>
    <property type="match status" value="1"/>
</dbReference>
<protein>
    <recommendedName>
        <fullName evidence="3">Right handed beta helix domain-containing protein</fullName>
    </recommendedName>
</protein>
<proteinExistence type="predicted"/>